<dbReference type="AlphaFoldDB" id="A0AAV7J2G0"/>
<sequence>MEEILEPEPPVKGAGSVKQCYTTDWEMAFGIPQMVMHQTDYRHQLRFRGAHIRTVAFLSLTLFGHLLHRQVPSPVTYRFPYQSLPNSDQSRTGVQHWKYVKTYTCLHVCVVVNNQPCCSPTASRHVGDLFEDLRDGHNLISLLEVLSGEHLPRERGRMRFHMLQNVQMALDFLRYKKIKLVNIRAEDIVDGNPKLTLGLIWTIILHFQSLLPYKNFTVYRNEAYHFR</sequence>
<dbReference type="SUPFAM" id="SSF47576">
    <property type="entry name" value="Calponin-homology domain, CH-domain"/>
    <property type="match status" value="1"/>
</dbReference>
<gene>
    <name evidence="4" type="ORF">KQX54_004015</name>
</gene>
<keyword evidence="1" id="KW-0677">Repeat</keyword>
<dbReference type="InterPro" id="IPR001589">
    <property type="entry name" value="Actinin_actin-bd_CS"/>
</dbReference>
<dbReference type="Gene3D" id="1.10.418.10">
    <property type="entry name" value="Calponin-like domain"/>
    <property type="match status" value="1"/>
</dbReference>
<proteinExistence type="predicted"/>
<dbReference type="InterPro" id="IPR001715">
    <property type="entry name" value="CH_dom"/>
</dbReference>
<dbReference type="SMART" id="SM00033">
    <property type="entry name" value="CH"/>
    <property type="match status" value="1"/>
</dbReference>
<evidence type="ECO:0000256" key="1">
    <source>
        <dbReference type="ARBA" id="ARBA00022737"/>
    </source>
</evidence>
<evidence type="ECO:0000259" key="3">
    <source>
        <dbReference type="PROSITE" id="PS50021"/>
    </source>
</evidence>
<dbReference type="Pfam" id="PF00307">
    <property type="entry name" value="CH"/>
    <property type="match status" value="1"/>
</dbReference>
<evidence type="ECO:0000313" key="4">
    <source>
        <dbReference type="EMBL" id="KAH0566775.1"/>
    </source>
</evidence>
<feature type="domain" description="Calponin-homology (CH)" evidence="3">
    <location>
        <begin position="95"/>
        <end position="208"/>
    </location>
</feature>
<protein>
    <recommendedName>
        <fullName evidence="3">Calponin-homology (CH) domain-containing protein</fullName>
    </recommendedName>
</protein>
<dbReference type="GO" id="GO:0003779">
    <property type="term" value="F:actin binding"/>
    <property type="evidence" value="ECO:0007669"/>
    <property type="project" value="UniProtKB-KW"/>
</dbReference>
<dbReference type="CDD" id="cd21188">
    <property type="entry name" value="CH_PLEC-like_rpt1"/>
    <property type="match status" value="1"/>
</dbReference>
<comment type="caution">
    <text evidence="4">The sequence shown here is derived from an EMBL/GenBank/DDBJ whole genome shotgun (WGS) entry which is preliminary data.</text>
</comment>
<evidence type="ECO:0000313" key="5">
    <source>
        <dbReference type="Proteomes" id="UP000826195"/>
    </source>
</evidence>
<dbReference type="Proteomes" id="UP000826195">
    <property type="component" value="Unassembled WGS sequence"/>
</dbReference>
<dbReference type="FunFam" id="1.10.418.10:FF:000048">
    <property type="entry name" value="Short stop, isoform B"/>
    <property type="match status" value="1"/>
</dbReference>
<evidence type="ECO:0000256" key="2">
    <source>
        <dbReference type="ARBA" id="ARBA00023203"/>
    </source>
</evidence>
<dbReference type="EMBL" id="JAHXZJ010000001">
    <property type="protein sequence ID" value="KAH0566775.1"/>
    <property type="molecule type" value="Genomic_DNA"/>
</dbReference>
<keyword evidence="2" id="KW-0009">Actin-binding</keyword>
<name>A0AAV7J2G0_COTGL</name>
<dbReference type="PROSITE" id="PS00020">
    <property type="entry name" value="ACTININ_2"/>
    <property type="match status" value="1"/>
</dbReference>
<organism evidence="4 5">
    <name type="scientific">Cotesia glomerata</name>
    <name type="common">Lepidopteran parasitic wasp</name>
    <name type="synonym">Apanteles glomeratus</name>
    <dbReference type="NCBI Taxonomy" id="32391"/>
    <lineage>
        <taxon>Eukaryota</taxon>
        <taxon>Metazoa</taxon>
        <taxon>Ecdysozoa</taxon>
        <taxon>Arthropoda</taxon>
        <taxon>Hexapoda</taxon>
        <taxon>Insecta</taxon>
        <taxon>Pterygota</taxon>
        <taxon>Neoptera</taxon>
        <taxon>Endopterygota</taxon>
        <taxon>Hymenoptera</taxon>
        <taxon>Apocrita</taxon>
        <taxon>Ichneumonoidea</taxon>
        <taxon>Braconidae</taxon>
        <taxon>Microgastrinae</taxon>
        <taxon>Cotesia</taxon>
    </lineage>
</organism>
<accession>A0AAV7J2G0</accession>
<dbReference type="PROSITE" id="PS50021">
    <property type="entry name" value="CH"/>
    <property type="match status" value="1"/>
</dbReference>
<dbReference type="PANTHER" id="PTHR11915">
    <property type="entry name" value="SPECTRIN/FILAMIN RELATED CYTOSKELETAL PROTEIN"/>
    <property type="match status" value="1"/>
</dbReference>
<keyword evidence="5" id="KW-1185">Reference proteome</keyword>
<reference evidence="4 5" key="1">
    <citation type="journal article" date="2021" name="J. Hered.">
        <title>A chromosome-level genome assembly of the parasitoid wasp, Cotesia glomerata (Hymenoptera: Braconidae).</title>
        <authorList>
            <person name="Pinto B.J."/>
            <person name="Weis J.J."/>
            <person name="Gamble T."/>
            <person name="Ode P.J."/>
            <person name="Paul R."/>
            <person name="Zaspel J.M."/>
        </authorList>
    </citation>
    <scope>NUCLEOTIDE SEQUENCE [LARGE SCALE GENOMIC DNA]</scope>
    <source>
        <strain evidence="4">CgM1</strain>
    </source>
</reference>
<dbReference type="InterPro" id="IPR036872">
    <property type="entry name" value="CH_dom_sf"/>
</dbReference>